<name>A0A4Y9PKT6_9BRAD</name>
<protein>
    <submittedName>
        <fullName evidence="2">Glycosyltransferase</fullName>
    </submittedName>
</protein>
<dbReference type="SUPFAM" id="SSF53448">
    <property type="entry name" value="Nucleotide-diphospho-sugar transferases"/>
    <property type="match status" value="1"/>
</dbReference>
<dbReference type="AlphaFoldDB" id="A0A4Y9PKT6"/>
<dbReference type="Proteomes" id="UP000297700">
    <property type="component" value="Unassembled WGS sequence"/>
</dbReference>
<feature type="domain" description="Glycosyltransferase 2-like" evidence="1">
    <location>
        <begin position="4"/>
        <end position="106"/>
    </location>
</feature>
<dbReference type="InterPro" id="IPR050834">
    <property type="entry name" value="Glycosyltransf_2"/>
</dbReference>
<accession>A0A4Y9PKT6</accession>
<dbReference type="GO" id="GO:0016740">
    <property type="term" value="F:transferase activity"/>
    <property type="evidence" value="ECO:0007669"/>
    <property type="project" value="UniProtKB-KW"/>
</dbReference>
<evidence type="ECO:0000313" key="3">
    <source>
        <dbReference type="Proteomes" id="UP000297700"/>
    </source>
</evidence>
<evidence type="ECO:0000259" key="1">
    <source>
        <dbReference type="Pfam" id="PF00535"/>
    </source>
</evidence>
<comment type="caution">
    <text evidence="2">The sequence shown here is derived from an EMBL/GenBank/DDBJ whole genome shotgun (WGS) entry which is preliminary data.</text>
</comment>
<proteinExistence type="predicted"/>
<dbReference type="EMBL" id="SPQS01000001">
    <property type="protein sequence ID" value="TFV80298.1"/>
    <property type="molecule type" value="Genomic_DNA"/>
</dbReference>
<dbReference type="Gene3D" id="3.90.550.10">
    <property type="entry name" value="Spore Coat Polysaccharide Biosynthesis Protein SpsA, Chain A"/>
    <property type="match status" value="1"/>
</dbReference>
<dbReference type="Pfam" id="PF00535">
    <property type="entry name" value="Glycos_transf_2"/>
    <property type="match status" value="1"/>
</dbReference>
<dbReference type="PANTHER" id="PTHR43685:SF2">
    <property type="entry name" value="GLYCOSYLTRANSFERASE 2-LIKE DOMAIN-CONTAINING PROTEIN"/>
    <property type="match status" value="1"/>
</dbReference>
<gene>
    <name evidence="2" type="ORF">E4K64_00205</name>
</gene>
<keyword evidence="2" id="KW-0808">Transferase</keyword>
<reference evidence="2 3" key="1">
    <citation type="submission" date="2019-03" db="EMBL/GenBank/DDBJ databases">
        <title>Bradyrhizobium strains diversity.</title>
        <authorList>
            <person name="Urquiaga M.C.O."/>
            <person name="Hungria M."/>
            <person name="Delamuta J.R.M."/>
            <person name="Klepa M.S."/>
        </authorList>
    </citation>
    <scope>NUCLEOTIDE SEQUENCE [LARGE SCALE GENOMIC DNA]</scope>
    <source>
        <strain evidence="2 3">CNPSo 3426</strain>
    </source>
</reference>
<evidence type="ECO:0000313" key="2">
    <source>
        <dbReference type="EMBL" id="TFV80298.1"/>
    </source>
</evidence>
<dbReference type="InterPro" id="IPR001173">
    <property type="entry name" value="Glyco_trans_2-like"/>
</dbReference>
<dbReference type="InterPro" id="IPR029044">
    <property type="entry name" value="Nucleotide-diphossugar_trans"/>
</dbReference>
<organism evidence="2 3">
    <name type="scientific">Bradyrhizobium frederickii</name>
    <dbReference type="NCBI Taxonomy" id="2560054"/>
    <lineage>
        <taxon>Bacteria</taxon>
        <taxon>Pseudomonadati</taxon>
        <taxon>Pseudomonadota</taxon>
        <taxon>Alphaproteobacteria</taxon>
        <taxon>Hyphomicrobiales</taxon>
        <taxon>Nitrobacteraceae</taxon>
        <taxon>Bradyrhizobium</taxon>
    </lineage>
</organism>
<dbReference type="RefSeq" id="WP_135161630.1">
    <property type="nucleotide sequence ID" value="NZ_SPQS01000001.1"/>
</dbReference>
<dbReference type="PANTHER" id="PTHR43685">
    <property type="entry name" value="GLYCOSYLTRANSFERASE"/>
    <property type="match status" value="1"/>
</dbReference>
<sequence>MRISIITLTIDSSDYVDEAIGSIEHQGPYELEHIVVHDGADGFTRRLAQKYPHIKFVGGNGTGATAAAALGVQASTGDFILLVHSDDRIRPGVLGRLASEAAARPDVRIWTGGAQMFCTLPDGEELVVRRMVGEDMTRLSLENVCDDMPLLSARFCHRSVFSQIGNFDPMFSESSDREFLLRATIAGVREGSLNVVVSEMRVHDESRTMHFRKGFTPPYLEEHVHIADQWLARKDISAEVRRFLRNWRAREMARLIVYQGRARQWAEAARAFFREELADPLWIFRALTIVEARRLRHRLYNAKAVDRLRLTETK</sequence>